<keyword evidence="2" id="KW-1185">Reference proteome</keyword>
<evidence type="ECO:0000313" key="2">
    <source>
        <dbReference type="Proteomes" id="UP001054837"/>
    </source>
</evidence>
<evidence type="ECO:0000313" key="1">
    <source>
        <dbReference type="EMBL" id="GIX94784.1"/>
    </source>
</evidence>
<name>A0AAV4PFU0_9ARAC</name>
<dbReference type="AlphaFoldDB" id="A0AAV4PFU0"/>
<dbReference type="Proteomes" id="UP001054837">
    <property type="component" value="Unassembled WGS sequence"/>
</dbReference>
<organism evidence="1 2">
    <name type="scientific">Caerostris darwini</name>
    <dbReference type="NCBI Taxonomy" id="1538125"/>
    <lineage>
        <taxon>Eukaryota</taxon>
        <taxon>Metazoa</taxon>
        <taxon>Ecdysozoa</taxon>
        <taxon>Arthropoda</taxon>
        <taxon>Chelicerata</taxon>
        <taxon>Arachnida</taxon>
        <taxon>Araneae</taxon>
        <taxon>Araneomorphae</taxon>
        <taxon>Entelegynae</taxon>
        <taxon>Araneoidea</taxon>
        <taxon>Araneidae</taxon>
        <taxon>Caerostris</taxon>
    </lineage>
</organism>
<proteinExistence type="predicted"/>
<dbReference type="EMBL" id="BPLQ01002657">
    <property type="protein sequence ID" value="GIX94784.1"/>
    <property type="molecule type" value="Genomic_DNA"/>
</dbReference>
<sequence>MYYENNKIGMLVNDRAVNHRELLQEDSSKHHRWMATLKHFSLVSIRHLSRYTRNNKSLVCKRINKRLPKRLISSNNEQSPRDYPRFSRGWLFDFLYHRMPSPVQ</sequence>
<reference evidence="1 2" key="1">
    <citation type="submission" date="2021-06" db="EMBL/GenBank/DDBJ databases">
        <title>Caerostris darwini draft genome.</title>
        <authorList>
            <person name="Kono N."/>
            <person name="Arakawa K."/>
        </authorList>
    </citation>
    <scope>NUCLEOTIDE SEQUENCE [LARGE SCALE GENOMIC DNA]</scope>
</reference>
<protein>
    <submittedName>
        <fullName evidence="1">Uncharacterized protein</fullName>
    </submittedName>
</protein>
<accession>A0AAV4PFU0</accession>
<comment type="caution">
    <text evidence="1">The sequence shown here is derived from an EMBL/GenBank/DDBJ whole genome shotgun (WGS) entry which is preliminary data.</text>
</comment>
<gene>
    <name evidence="1" type="ORF">CDAR_211751</name>
</gene>